<organism evidence="1">
    <name type="scientific">marine sediment metagenome</name>
    <dbReference type="NCBI Taxonomy" id="412755"/>
    <lineage>
        <taxon>unclassified sequences</taxon>
        <taxon>metagenomes</taxon>
        <taxon>ecological metagenomes</taxon>
    </lineage>
</organism>
<protein>
    <recommendedName>
        <fullName evidence="2">Xylose isomerase-like TIM barrel domain-containing protein</fullName>
    </recommendedName>
</protein>
<dbReference type="Gene3D" id="3.20.20.150">
    <property type="entry name" value="Divalent-metal-dependent TIM barrel enzymes"/>
    <property type="match status" value="1"/>
</dbReference>
<proteinExistence type="predicted"/>
<dbReference type="AlphaFoldDB" id="X1AIG5"/>
<reference evidence="1" key="1">
    <citation type="journal article" date="2014" name="Front. Microbiol.">
        <title>High frequency of phylogenetically diverse reductive dehalogenase-homologous genes in deep subseafloor sedimentary metagenomes.</title>
        <authorList>
            <person name="Kawai M."/>
            <person name="Futagami T."/>
            <person name="Toyoda A."/>
            <person name="Takaki Y."/>
            <person name="Nishi S."/>
            <person name="Hori S."/>
            <person name="Arai W."/>
            <person name="Tsubouchi T."/>
            <person name="Morono Y."/>
            <person name="Uchiyama I."/>
            <person name="Ito T."/>
            <person name="Fujiyama A."/>
            <person name="Inagaki F."/>
            <person name="Takami H."/>
        </authorList>
    </citation>
    <scope>NUCLEOTIDE SEQUENCE</scope>
    <source>
        <strain evidence="1">Expedition CK06-06</strain>
    </source>
</reference>
<feature type="non-terminal residue" evidence="1">
    <location>
        <position position="1"/>
    </location>
</feature>
<dbReference type="EMBL" id="BART01002882">
    <property type="protein sequence ID" value="GAG69452.1"/>
    <property type="molecule type" value="Genomic_DNA"/>
</dbReference>
<name>X1AIG5_9ZZZZ</name>
<comment type="caution">
    <text evidence="1">The sequence shown here is derived from an EMBL/GenBank/DDBJ whole genome shotgun (WGS) entry which is preliminary data.</text>
</comment>
<evidence type="ECO:0008006" key="2">
    <source>
        <dbReference type="Google" id="ProtNLM"/>
    </source>
</evidence>
<dbReference type="SUPFAM" id="SSF51658">
    <property type="entry name" value="Xylose isomerase-like"/>
    <property type="match status" value="1"/>
</dbReference>
<gene>
    <name evidence="1" type="ORF">S01H4_08405</name>
</gene>
<sequence length="60" mass="6866">GHGVEFWNDFVSTLRLVGYDGVISIEHEDPLMSANEGLLKAIEFLNKVLLYEKPGEMWWA</sequence>
<dbReference type="InterPro" id="IPR036237">
    <property type="entry name" value="Xyl_isomerase-like_sf"/>
</dbReference>
<accession>X1AIG5</accession>
<evidence type="ECO:0000313" key="1">
    <source>
        <dbReference type="EMBL" id="GAG69452.1"/>
    </source>
</evidence>